<feature type="domain" description="Mop" evidence="3">
    <location>
        <begin position="2"/>
        <end position="70"/>
    </location>
</feature>
<sequence>MKLSTRNVLKGKVIELTEGMVMAKVKVDVGSGNGNVLTALISVEAAKELGVKVGEEITVMIKATSVMLATE</sequence>
<dbReference type="EMBL" id="AP021876">
    <property type="protein sequence ID" value="BBO86489.1"/>
    <property type="molecule type" value="Genomic_DNA"/>
</dbReference>
<dbReference type="AlphaFoldDB" id="A0A5K8A1Q7"/>
<dbReference type="Gene3D" id="2.40.50.100">
    <property type="match status" value="1"/>
</dbReference>
<dbReference type="InterPro" id="IPR004606">
    <property type="entry name" value="Mop_domain"/>
</dbReference>
<accession>A0A5K8A1Q7</accession>
<proteinExistence type="predicted"/>
<name>A0A5K8A1Q7_9BACT</name>
<dbReference type="InterPro" id="IPR005116">
    <property type="entry name" value="Transp-assoc_OB_typ1"/>
</dbReference>
<dbReference type="InterPro" id="IPR008995">
    <property type="entry name" value="Mo/tungstate-bd_C_term_dom"/>
</dbReference>
<evidence type="ECO:0000259" key="3">
    <source>
        <dbReference type="PROSITE" id="PS51866"/>
    </source>
</evidence>
<dbReference type="RefSeq" id="WP_155313994.1">
    <property type="nucleotide sequence ID" value="NZ_AP021876.1"/>
</dbReference>
<dbReference type="Proteomes" id="UP000425960">
    <property type="component" value="Chromosome"/>
</dbReference>
<dbReference type="SUPFAM" id="SSF50331">
    <property type="entry name" value="MOP-like"/>
    <property type="match status" value="1"/>
</dbReference>
<protein>
    <submittedName>
        <fullName evidence="4">Putative molybdenum-pterin-binding protein</fullName>
    </submittedName>
</protein>
<evidence type="ECO:0000313" key="5">
    <source>
        <dbReference type="Proteomes" id="UP000425960"/>
    </source>
</evidence>
<organism evidence="4 5">
    <name type="scientific">Desulfosarcina ovata subsp. sediminis</name>
    <dbReference type="NCBI Taxonomy" id="885957"/>
    <lineage>
        <taxon>Bacteria</taxon>
        <taxon>Pseudomonadati</taxon>
        <taxon>Thermodesulfobacteriota</taxon>
        <taxon>Desulfobacteria</taxon>
        <taxon>Desulfobacterales</taxon>
        <taxon>Desulfosarcinaceae</taxon>
        <taxon>Desulfosarcina</taxon>
    </lineage>
</organism>
<evidence type="ECO:0000256" key="2">
    <source>
        <dbReference type="PROSITE-ProRule" id="PRU01213"/>
    </source>
</evidence>
<dbReference type="NCBIfam" id="TIGR00638">
    <property type="entry name" value="Mop"/>
    <property type="match status" value="1"/>
</dbReference>
<evidence type="ECO:0000313" key="4">
    <source>
        <dbReference type="EMBL" id="BBO86489.1"/>
    </source>
</evidence>
<keyword evidence="1 2" id="KW-0500">Molybdenum</keyword>
<reference evidence="4 5" key="1">
    <citation type="submission" date="2019-11" db="EMBL/GenBank/DDBJ databases">
        <title>Comparative genomics of hydrocarbon-degrading Desulfosarcina strains.</title>
        <authorList>
            <person name="Watanabe M."/>
            <person name="Kojima H."/>
            <person name="Fukui M."/>
        </authorList>
    </citation>
    <scope>NUCLEOTIDE SEQUENCE [LARGE SCALE GENOMIC DNA]</scope>
    <source>
        <strain evidence="4 5">28bB2T</strain>
    </source>
</reference>
<evidence type="ECO:0000256" key="1">
    <source>
        <dbReference type="ARBA" id="ARBA00022505"/>
    </source>
</evidence>
<dbReference type="Pfam" id="PF03459">
    <property type="entry name" value="TOBE"/>
    <property type="match status" value="1"/>
</dbReference>
<dbReference type="PROSITE" id="PS51866">
    <property type="entry name" value="MOP"/>
    <property type="match status" value="1"/>
</dbReference>
<gene>
    <name evidence="4" type="ORF">DSCO28_70550</name>
</gene>
<dbReference type="KEGG" id="dov:DSCO28_70550"/>
<dbReference type="GO" id="GO:0015689">
    <property type="term" value="P:molybdate ion transport"/>
    <property type="evidence" value="ECO:0007669"/>
    <property type="project" value="InterPro"/>
</dbReference>